<dbReference type="Gene3D" id="2.60.40.640">
    <property type="match status" value="2"/>
</dbReference>
<comment type="similarity">
    <text evidence="1">Belongs to the arrestin family.</text>
</comment>
<evidence type="ECO:0000313" key="6">
    <source>
        <dbReference type="EnsemblMetazoa" id="LLOJ004325-PA"/>
    </source>
</evidence>
<dbReference type="VEuPathDB" id="VectorBase:LLONM1_010444"/>
<dbReference type="InterPro" id="IPR011021">
    <property type="entry name" value="Arrestin-like_N"/>
</dbReference>
<dbReference type="EMBL" id="GITU01000827">
    <property type="protein sequence ID" value="MBC1169530.1"/>
    <property type="molecule type" value="Transcribed_RNA"/>
</dbReference>
<dbReference type="GO" id="GO:0005737">
    <property type="term" value="C:cytoplasm"/>
    <property type="evidence" value="ECO:0007669"/>
    <property type="project" value="TreeGrafter"/>
</dbReference>
<keyword evidence="7" id="KW-1185">Reference proteome</keyword>
<dbReference type="SUPFAM" id="SSF81296">
    <property type="entry name" value="E set domains"/>
    <property type="match status" value="2"/>
</dbReference>
<dbReference type="EnsemblMetazoa" id="LLOJ004325-RA">
    <property type="protein sequence ID" value="LLOJ004325-PA"/>
    <property type="gene ID" value="LLOJ004325"/>
</dbReference>
<dbReference type="GO" id="GO:0015031">
    <property type="term" value="P:protein transport"/>
    <property type="evidence" value="ECO:0007669"/>
    <property type="project" value="TreeGrafter"/>
</dbReference>
<sequence>MPINIEVEFTPTTPTTVYYSGQLLAGNVRLTMGRPQRLRAICIYVTGSGRVSWTSYTAITDKIETVEHSGNEEYINCCTCAYNAASGSSFELPAGVNVYSFKFTLPMWLPSSFEGTHGYIRYAVDVVLERPWKFDKTFKKPFPVCRTLDLNRDLSLSLPAQMEYKKQFVLSYATRGILSITVNVLKTGYVSGGVIPIEAVVANNSSYSINKIAFSIRKIITYKCTYPMKAEKEEVTTVKEKFVDCLIENEQISFMERLEIPETTPTTLHFCNVLNIAYEARVVAVVPGLTANPSVAIPIVIGTIPFATDVSPSSQSQPLLLHEEQASSDIDDAPPPSYESVYGSVSNYNNN</sequence>
<accession>A0A1B0EUE3</accession>
<protein>
    <submittedName>
        <fullName evidence="5">Putative arrestin domain-containing protein 3</fullName>
    </submittedName>
</protein>
<evidence type="ECO:0000256" key="3">
    <source>
        <dbReference type="SAM" id="MobiDB-lite"/>
    </source>
</evidence>
<dbReference type="Pfam" id="PF00339">
    <property type="entry name" value="Arrestin_N"/>
    <property type="match status" value="1"/>
</dbReference>
<dbReference type="InterPro" id="IPR014752">
    <property type="entry name" value="Arrestin-like_C"/>
</dbReference>
<feature type="domain" description="Arrestin C-terminal-like" evidence="4">
    <location>
        <begin position="174"/>
        <end position="306"/>
    </location>
</feature>
<evidence type="ECO:0000256" key="2">
    <source>
        <dbReference type="ARBA" id="ARBA00022606"/>
    </source>
</evidence>
<dbReference type="VEuPathDB" id="VectorBase:LLOJ004325"/>
<evidence type="ECO:0000256" key="1">
    <source>
        <dbReference type="ARBA" id="ARBA00005298"/>
    </source>
</evidence>
<keyword evidence="2" id="KW-0716">Sensory transduction</keyword>
<dbReference type="InterPro" id="IPR050357">
    <property type="entry name" value="Arrestin_domain-protein"/>
</dbReference>
<dbReference type="SMART" id="SM01017">
    <property type="entry name" value="Arrestin_C"/>
    <property type="match status" value="1"/>
</dbReference>
<dbReference type="AlphaFoldDB" id="A0A1B0EUE3"/>
<reference evidence="6" key="3">
    <citation type="submission" date="2020-05" db="UniProtKB">
        <authorList>
            <consortium name="EnsemblMetazoa"/>
        </authorList>
    </citation>
    <scope>IDENTIFICATION</scope>
    <source>
        <strain evidence="6">Jacobina</strain>
    </source>
</reference>
<dbReference type="EMBL" id="AJWK01013619">
    <property type="status" value="NOT_ANNOTATED_CDS"/>
    <property type="molecule type" value="Genomic_DNA"/>
</dbReference>
<reference evidence="5" key="2">
    <citation type="journal article" date="2020" name="BMC">
        <title>Leishmania infection induces a limited differential gene expression in the sand fly midgut.</title>
        <authorList>
            <person name="Coutinho-Abreu I.V."/>
            <person name="Serafim T.D."/>
            <person name="Meneses C."/>
            <person name="Kamhawi S."/>
            <person name="Oliveira F."/>
            <person name="Valenzuela J.G."/>
        </authorList>
    </citation>
    <scope>NUCLEOTIDE SEQUENCE</scope>
    <source>
        <strain evidence="5">Jacobina</strain>
        <tissue evidence="5">Midgut</tissue>
    </source>
</reference>
<feature type="region of interest" description="Disordered" evidence="3">
    <location>
        <begin position="323"/>
        <end position="351"/>
    </location>
</feature>
<feature type="compositionally biased region" description="Low complexity" evidence="3">
    <location>
        <begin position="338"/>
        <end position="351"/>
    </location>
</feature>
<dbReference type="PANTHER" id="PTHR11188">
    <property type="entry name" value="ARRESTIN DOMAIN CONTAINING PROTEIN"/>
    <property type="match status" value="1"/>
</dbReference>
<dbReference type="InterPro" id="IPR014756">
    <property type="entry name" value="Ig_E-set"/>
</dbReference>
<proteinExistence type="inferred from homology"/>
<dbReference type="PANTHER" id="PTHR11188:SF167">
    <property type="entry name" value="ARRESTIN C-TERMINAL-LIKE DOMAIN-CONTAINING PROTEIN-RELATED"/>
    <property type="match status" value="1"/>
</dbReference>
<organism evidence="6 7">
    <name type="scientific">Lutzomyia longipalpis</name>
    <name type="common">Sand fly</name>
    <dbReference type="NCBI Taxonomy" id="7200"/>
    <lineage>
        <taxon>Eukaryota</taxon>
        <taxon>Metazoa</taxon>
        <taxon>Ecdysozoa</taxon>
        <taxon>Arthropoda</taxon>
        <taxon>Hexapoda</taxon>
        <taxon>Insecta</taxon>
        <taxon>Pterygota</taxon>
        <taxon>Neoptera</taxon>
        <taxon>Endopterygota</taxon>
        <taxon>Diptera</taxon>
        <taxon>Nematocera</taxon>
        <taxon>Psychodoidea</taxon>
        <taxon>Psychodidae</taxon>
        <taxon>Lutzomyia</taxon>
        <taxon>Lutzomyia</taxon>
    </lineage>
</organism>
<dbReference type="Pfam" id="PF02752">
    <property type="entry name" value="Arrestin_C"/>
    <property type="match status" value="1"/>
</dbReference>
<evidence type="ECO:0000259" key="4">
    <source>
        <dbReference type="SMART" id="SM01017"/>
    </source>
</evidence>
<evidence type="ECO:0000313" key="7">
    <source>
        <dbReference type="Proteomes" id="UP000092461"/>
    </source>
</evidence>
<dbReference type="InterPro" id="IPR011022">
    <property type="entry name" value="Arrestin_C-like"/>
</dbReference>
<name>A0A1B0EUE3_LUTLO</name>
<dbReference type="Proteomes" id="UP000092461">
    <property type="component" value="Unassembled WGS sequence"/>
</dbReference>
<reference evidence="7" key="1">
    <citation type="submission" date="2012-05" db="EMBL/GenBank/DDBJ databases">
        <title>Whole Genome Assembly of Lutzomyia longipalpis.</title>
        <authorList>
            <person name="Richards S."/>
            <person name="Qu C."/>
            <person name="Dillon R."/>
            <person name="Worley K."/>
            <person name="Scherer S."/>
            <person name="Batterton M."/>
            <person name="Taylor A."/>
            <person name="Hawes A."/>
            <person name="Hernandez B."/>
            <person name="Kovar C."/>
            <person name="Mandapat C."/>
            <person name="Pham C."/>
            <person name="Qu C."/>
            <person name="Jing C."/>
            <person name="Bess C."/>
            <person name="Bandaranaike D."/>
            <person name="Ngo D."/>
            <person name="Ongeri F."/>
            <person name="Arias F."/>
            <person name="Lara F."/>
            <person name="Weissenberger G."/>
            <person name="Kamau G."/>
            <person name="Han H."/>
            <person name="Shen H."/>
            <person name="Dinh H."/>
            <person name="Khalil I."/>
            <person name="Jones J."/>
            <person name="Shafer J."/>
            <person name="Jayaseelan J."/>
            <person name="Quiroz J."/>
            <person name="Blankenburg K."/>
            <person name="Nguyen L."/>
            <person name="Jackson L."/>
            <person name="Francisco L."/>
            <person name="Tang L.-Y."/>
            <person name="Pu L.-L."/>
            <person name="Perales L."/>
            <person name="Lorensuhewa L."/>
            <person name="Munidasa M."/>
            <person name="Coyle M."/>
            <person name="Taylor M."/>
            <person name="Puazo M."/>
            <person name="Firestine M."/>
            <person name="Scheel M."/>
            <person name="Javaid M."/>
            <person name="Wang M."/>
            <person name="Li M."/>
            <person name="Tabassum N."/>
            <person name="Saada N."/>
            <person name="Osuji N."/>
            <person name="Aqrawi P."/>
            <person name="Fu Q."/>
            <person name="Thornton R."/>
            <person name="Raj R."/>
            <person name="Goodspeed R."/>
            <person name="Mata R."/>
            <person name="Najjar R."/>
            <person name="Gubbala S."/>
            <person name="Lee S."/>
            <person name="Denson S."/>
            <person name="Patil S."/>
            <person name="Macmil S."/>
            <person name="Qi S."/>
            <person name="Matskevitch T."/>
            <person name="Palculict T."/>
            <person name="Mathew T."/>
            <person name="Vee V."/>
            <person name="Velamala V."/>
            <person name="Korchina V."/>
            <person name="Cai W."/>
            <person name="Liu W."/>
            <person name="Dai W."/>
            <person name="Zou X."/>
            <person name="Zhu Y."/>
            <person name="Zhang Y."/>
            <person name="Wu Y.-Q."/>
            <person name="Xin Y."/>
            <person name="Nazarath L."/>
            <person name="Kovar C."/>
            <person name="Han Y."/>
            <person name="Muzny D."/>
            <person name="Gibbs R."/>
        </authorList>
    </citation>
    <scope>NUCLEOTIDE SEQUENCE [LARGE SCALE GENOMIC DNA]</scope>
    <source>
        <strain evidence="7">Jacobina</strain>
    </source>
</reference>
<evidence type="ECO:0000313" key="5">
    <source>
        <dbReference type="EMBL" id="MBC1169530.1"/>
    </source>
</evidence>